<evidence type="ECO:0000256" key="12">
    <source>
        <dbReference type="PIRSR" id="PIRSR600823-5"/>
    </source>
</evidence>
<comment type="cofactor">
    <cofactor evidence="2">
        <name>heme b</name>
        <dbReference type="ChEBI" id="CHEBI:60344"/>
    </cofactor>
</comment>
<accession>A0AAW0LSK2</accession>
<dbReference type="GO" id="GO:0140825">
    <property type="term" value="F:lactoperoxidase activity"/>
    <property type="evidence" value="ECO:0007669"/>
    <property type="project" value="UniProtKB-EC"/>
</dbReference>
<dbReference type="GO" id="GO:0020037">
    <property type="term" value="F:heme binding"/>
    <property type="evidence" value="ECO:0007669"/>
    <property type="project" value="InterPro"/>
</dbReference>
<sequence length="231" mass="25221">MAHYYSSSAILATIRFYLLFSLFVGMVSAQLSPFFHANTCPDALTTIKSAVDSQCQVNHAREHSCFRSDASAFFDDTTNFIGEKTASTNNNSLTGFDVVDTIKSQVENVCLGVVSCADILAVAARDSVVAVRKSSEFILFINFNLDHNIRTYIKILGGPSWPLLLGRRDSTTANLSDSNSDLPTPALNLSGLISAFSNKGFTAQEMVALSGEYCLKILHFFKVQSCTKETK</sequence>
<proteinExistence type="inferred from homology"/>
<dbReference type="SUPFAM" id="SSF48113">
    <property type="entry name" value="Heme-dependent peroxidases"/>
    <property type="match status" value="1"/>
</dbReference>
<dbReference type="GO" id="GO:0006979">
    <property type="term" value="P:response to oxidative stress"/>
    <property type="evidence" value="ECO:0007669"/>
    <property type="project" value="InterPro"/>
</dbReference>
<dbReference type="PROSITE" id="PS50873">
    <property type="entry name" value="PEROXIDASE_4"/>
    <property type="match status" value="1"/>
</dbReference>
<evidence type="ECO:0000256" key="13">
    <source>
        <dbReference type="RuleBase" id="RU004241"/>
    </source>
</evidence>
<dbReference type="InterPro" id="IPR002016">
    <property type="entry name" value="Haem_peroxidase"/>
</dbReference>
<evidence type="ECO:0000256" key="1">
    <source>
        <dbReference type="ARBA" id="ARBA00000189"/>
    </source>
</evidence>
<comment type="catalytic activity">
    <reaction evidence="1">
        <text>2 a phenolic donor + H2O2 = 2 a phenolic radical donor + 2 H2O</text>
        <dbReference type="Rhea" id="RHEA:56136"/>
        <dbReference type="ChEBI" id="CHEBI:15377"/>
        <dbReference type="ChEBI" id="CHEBI:16240"/>
        <dbReference type="ChEBI" id="CHEBI:139520"/>
        <dbReference type="ChEBI" id="CHEBI:139521"/>
        <dbReference type="EC" id="1.11.1.7"/>
    </reaction>
</comment>
<evidence type="ECO:0000256" key="2">
    <source>
        <dbReference type="ARBA" id="ARBA00001970"/>
    </source>
</evidence>
<dbReference type="PRINTS" id="PR00461">
    <property type="entry name" value="PLPEROXIDASE"/>
</dbReference>
<evidence type="ECO:0000256" key="4">
    <source>
        <dbReference type="ARBA" id="ARBA00022559"/>
    </source>
</evidence>
<evidence type="ECO:0000256" key="5">
    <source>
        <dbReference type="ARBA" id="ARBA00022617"/>
    </source>
</evidence>
<dbReference type="Gene3D" id="1.10.420.10">
    <property type="entry name" value="Peroxidase, domain 2"/>
    <property type="match status" value="1"/>
</dbReference>
<keyword evidence="4 16" id="KW-0575">Peroxidase</keyword>
<feature type="disulfide bond" evidence="12">
    <location>
        <begin position="40"/>
        <end position="110"/>
    </location>
</feature>
<keyword evidence="7" id="KW-0560">Oxidoreductase</keyword>
<dbReference type="AlphaFoldDB" id="A0AAW0LSK2"/>
<dbReference type="PANTHER" id="PTHR31388">
    <property type="entry name" value="PEROXIDASE 72-RELATED"/>
    <property type="match status" value="1"/>
</dbReference>
<dbReference type="Proteomes" id="UP000237347">
    <property type="component" value="Unassembled WGS sequence"/>
</dbReference>
<keyword evidence="11" id="KW-0106">Calcium</keyword>
<evidence type="ECO:0000256" key="14">
    <source>
        <dbReference type="SAM" id="SignalP"/>
    </source>
</evidence>
<evidence type="ECO:0000256" key="3">
    <source>
        <dbReference type="ARBA" id="ARBA00012313"/>
    </source>
</evidence>
<evidence type="ECO:0000313" key="17">
    <source>
        <dbReference type="Proteomes" id="UP000237347"/>
    </source>
</evidence>
<evidence type="ECO:0000256" key="10">
    <source>
        <dbReference type="PIRSR" id="PIRSR600823-2"/>
    </source>
</evidence>
<evidence type="ECO:0000259" key="15">
    <source>
        <dbReference type="PROSITE" id="PS50873"/>
    </source>
</evidence>
<keyword evidence="5" id="KW-0349">Heme</keyword>
<evidence type="ECO:0000256" key="11">
    <source>
        <dbReference type="PIRSR" id="PIRSR600823-3"/>
    </source>
</evidence>
<keyword evidence="6 11" id="KW-0479">Metal-binding</keyword>
<protein>
    <recommendedName>
        <fullName evidence="3">peroxidase</fullName>
        <ecNumber evidence="3">1.11.1.7</ecNumber>
    </recommendedName>
</protein>
<feature type="binding site" evidence="11">
    <location>
        <position position="83"/>
    </location>
    <ligand>
        <name>Ca(2+)</name>
        <dbReference type="ChEBI" id="CHEBI:29108"/>
        <label>1</label>
    </ligand>
</feature>
<dbReference type="InterPro" id="IPR000823">
    <property type="entry name" value="Peroxidase_pln"/>
</dbReference>
<feature type="binding site" evidence="11">
    <location>
        <position position="69"/>
    </location>
    <ligand>
        <name>Ca(2+)</name>
        <dbReference type="ChEBI" id="CHEBI:29108"/>
        <label>1</label>
    </ligand>
</feature>
<evidence type="ECO:0000256" key="7">
    <source>
        <dbReference type="ARBA" id="ARBA00023002"/>
    </source>
</evidence>
<keyword evidence="17" id="KW-1185">Reference proteome</keyword>
<feature type="signal peptide" evidence="14">
    <location>
        <begin position="1"/>
        <end position="29"/>
    </location>
</feature>
<keyword evidence="8" id="KW-0408">Iron</keyword>
<feature type="active site" description="Proton acceptor" evidence="9">
    <location>
        <position position="63"/>
    </location>
</feature>
<comment type="similarity">
    <text evidence="13">Belongs to the peroxidase family.</text>
</comment>
<dbReference type="GO" id="GO:0046872">
    <property type="term" value="F:metal ion binding"/>
    <property type="evidence" value="ECO:0007669"/>
    <property type="project" value="UniProtKB-KW"/>
</dbReference>
<dbReference type="EMBL" id="PKMF04000055">
    <property type="protein sequence ID" value="KAK7854405.1"/>
    <property type="molecule type" value="Genomic_DNA"/>
</dbReference>
<dbReference type="EC" id="1.11.1.7" evidence="3"/>
<dbReference type="Gene3D" id="1.10.520.10">
    <property type="match status" value="1"/>
</dbReference>
<gene>
    <name evidence="16" type="primary">PNC1_2</name>
    <name evidence="16" type="ORF">CFP56_032243</name>
</gene>
<evidence type="ECO:0000313" key="16">
    <source>
        <dbReference type="EMBL" id="KAK7854405.1"/>
    </source>
</evidence>
<comment type="caution">
    <text evidence="16">The sequence shown here is derived from an EMBL/GenBank/DDBJ whole genome shotgun (WGS) entry which is preliminary data.</text>
</comment>
<organism evidence="16 17">
    <name type="scientific">Quercus suber</name>
    <name type="common">Cork oak</name>
    <dbReference type="NCBI Taxonomy" id="58331"/>
    <lineage>
        <taxon>Eukaryota</taxon>
        <taxon>Viridiplantae</taxon>
        <taxon>Streptophyta</taxon>
        <taxon>Embryophyta</taxon>
        <taxon>Tracheophyta</taxon>
        <taxon>Spermatophyta</taxon>
        <taxon>Magnoliopsida</taxon>
        <taxon>eudicotyledons</taxon>
        <taxon>Gunneridae</taxon>
        <taxon>Pentapetalae</taxon>
        <taxon>rosids</taxon>
        <taxon>fabids</taxon>
        <taxon>Fagales</taxon>
        <taxon>Fagaceae</taxon>
        <taxon>Quercus</taxon>
    </lineage>
</organism>
<feature type="binding site" evidence="10">
    <location>
        <position position="183"/>
    </location>
    <ligand>
        <name>substrate</name>
    </ligand>
</feature>
<comment type="cofactor">
    <cofactor evidence="11">
        <name>Ca(2+)</name>
        <dbReference type="ChEBI" id="CHEBI:29108"/>
    </cofactor>
    <text evidence="11">Binds 2 calcium ions per subunit.</text>
</comment>
<dbReference type="InterPro" id="IPR010255">
    <property type="entry name" value="Haem_peroxidase_sf"/>
</dbReference>
<feature type="chain" id="PRO_5043967972" description="peroxidase" evidence="14">
    <location>
        <begin position="30"/>
        <end position="231"/>
    </location>
</feature>
<dbReference type="Pfam" id="PF00141">
    <property type="entry name" value="peroxidase"/>
    <property type="match status" value="1"/>
</dbReference>
<evidence type="ECO:0000256" key="8">
    <source>
        <dbReference type="ARBA" id="ARBA00023004"/>
    </source>
</evidence>
<reference evidence="16 17" key="1">
    <citation type="journal article" date="2018" name="Sci. Data">
        <title>The draft genome sequence of cork oak.</title>
        <authorList>
            <person name="Ramos A.M."/>
            <person name="Usie A."/>
            <person name="Barbosa P."/>
            <person name="Barros P.M."/>
            <person name="Capote T."/>
            <person name="Chaves I."/>
            <person name="Simoes F."/>
            <person name="Abreu I."/>
            <person name="Carrasquinho I."/>
            <person name="Faro C."/>
            <person name="Guimaraes J.B."/>
            <person name="Mendonca D."/>
            <person name="Nobrega F."/>
            <person name="Rodrigues L."/>
            <person name="Saibo N.J.M."/>
            <person name="Varela M.C."/>
            <person name="Egas C."/>
            <person name="Matos J."/>
            <person name="Miguel C.M."/>
            <person name="Oliveira M.M."/>
            <person name="Ricardo C.P."/>
            <person name="Goncalves S."/>
        </authorList>
    </citation>
    <scope>NUCLEOTIDE SEQUENCE [LARGE SCALE GENOMIC DNA]</scope>
    <source>
        <strain evidence="17">cv. HL8</strain>
    </source>
</reference>
<evidence type="ECO:0000256" key="9">
    <source>
        <dbReference type="PIRSR" id="PIRSR600823-1"/>
    </source>
</evidence>
<feature type="domain" description="Plant heme peroxidase family profile" evidence="15">
    <location>
        <begin position="30"/>
        <end position="231"/>
    </location>
</feature>
<keyword evidence="12" id="KW-1015">Disulfide bond</keyword>
<name>A0AAW0LSK2_QUESU</name>
<dbReference type="PANTHER" id="PTHR31388:SF247">
    <property type="entry name" value="PEROXIDASE"/>
    <property type="match status" value="1"/>
</dbReference>
<evidence type="ECO:0000256" key="6">
    <source>
        <dbReference type="ARBA" id="ARBA00022723"/>
    </source>
</evidence>
<dbReference type="PRINTS" id="PR00458">
    <property type="entry name" value="PEROXIDASE"/>
</dbReference>
<feature type="binding site" evidence="11">
    <location>
        <position position="71"/>
    </location>
    <ligand>
        <name>Ca(2+)</name>
        <dbReference type="ChEBI" id="CHEBI:29108"/>
        <label>1</label>
    </ligand>
</feature>
<keyword evidence="14" id="KW-0732">Signal</keyword>